<name>A0A3Q3QL13_MONAL</name>
<evidence type="ECO:0000313" key="3">
    <source>
        <dbReference type="Proteomes" id="UP000261600"/>
    </source>
</evidence>
<proteinExistence type="predicted"/>
<dbReference type="Gene3D" id="1.20.1370.30">
    <property type="match status" value="1"/>
</dbReference>
<reference evidence="2" key="1">
    <citation type="submission" date="2025-08" db="UniProtKB">
        <authorList>
            <consortium name="Ensembl"/>
        </authorList>
    </citation>
    <scope>IDENTIFICATION</scope>
</reference>
<keyword evidence="1" id="KW-0732">Signal</keyword>
<dbReference type="AlphaFoldDB" id="A0A3Q3QL13"/>
<evidence type="ECO:0000313" key="2">
    <source>
        <dbReference type="Ensembl" id="ENSMALP00000014981.1"/>
    </source>
</evidence>
<dbReference type="SUPFAM" id="SSF53223">
    <property type="entry name" value="Aminoacid dehydrogenase-like, N-terminal domain"/>
    <property type="match status" value="1"/>
</dbReference>
<feature type="signal peptide" evidence="1">
    <location>
        <begin position="1"/>
        <end position="21"/>
    </location>
</feature>
<reference evidence="2" key="2">
    <citation type="submission" date="2025-09" db="UniProtKB">
        <authorList>
            <consortium name="Ensembl"/>
        </authorList>
    </citation>
    <scope>IDENTIFICATION</scope>
</reference>
<dbReference type="STRING" id="43700.ENSMALP00000014981"/>
<dbReference type="Ensembl" id="ENSMALT00000015289.1">
    <property type="protein sequence ID" value="ENSMALP00000014981.1"/>
    <property type="gene ID" value="ENSMALG00000010523.1"/>
</dbReference>
<protein>
    <submittedName>
        <fullName evidence="2">Uncharacterized protein</fullName>
    </submittedName>
</protein>
<accession>A0A3Q3QL13</accession>
<feature type="chain" id="PRO_5018525464" evidence="1">
    <location>
        <begin position="22"/>
        <end position="63"/>
    </location>
</feature>
<evidence type="ECO:0000256" key="1">
    <source>
        <dbReference type="SAM" id="SignalP"/>
    </source>
</evidence>
<dbReference type="Proteomes" id="UP000261600">
    <property type="component" value="Unplaced"/>
</dbReference>
<dbReference type="InterPro" id="IPR046346">
    <property type="entry name" value="Aminoacid_DH-like_N_sf"/>
</dbReference>
<keyword evidence="3" id="KW-1185">Reference proteome</keyword>
<organism evidence="2 3">
    <name type="scientific">Monopterus albus</name>
    <name type="common">Swamp eel</name>
    <dbReference type="NCBI Taxonomy" id="43700"/>
    <lineage>
        <taxon>Eukaryota</taxon>
        <taxon>Metazoa</taxon>
        <taxon>Chordata</taxon>
        <taxon>Craniata</taxon>
        <taxon>Vertebrata</taxon>
        <taxon>Euteleostomi</taxon>
        <taxon>Actinopterygii</taxon>
        <taxon>Neopterygii</taxon>
        <taxon>Teleostei</taxon>
        <taxon>Neoteleostei</taxon>
        <taxon>Acanthomorphata</taxon>
        <taxon>Anabantaria</taxon>
        <taxon>Synbranchiformes</taxon>
        <taxon>Synbranchidae</taxon>
        <taxon>Monopterus</taxon>
    </lineage>
</organism>
<sequence length="63" mass="7245">GHRYLHCLLSLCVSVSPKGMAFSLEERQILGIHGLLPPKVETQNLQTWRFQNNLKKMTDPLQK</sequence>